<feature type="region of interest" description="Disordered" evidence="1">
    <location>
        <begin position="1"/>
        <end position="38"/>
    </location>
</feature>
<gene>
    <name evidence="4" type="ORF">LKD81_07700</name>
</gene>
<protein>
    <submittedName>
        <fullName evidence="4">DUF5640 domain-containing protein</fullName>
    </submittedName>
</protein>
<comment type="caution">
    <text evidence="4">The sequence shown here is derived from an EMBL/GenBank/DDBJ whole genome shotgun (WGS) entry which is preliminary data.</text>
</comment>
<dbReference type="AlphaFoldDB" id="A0AAE3EBE2"/>
<name>A0AAE3EBE2_9FIRM</name>
<keyword evidence="2" id="KW-1133">Transmembrane helix</keyword>
<reference evidence="4" key="1">
    <citation type="submission" date="2021-10" db="EMBL/GenBank/DDBJ databases">
        <title>Anaerobic single-cell dispensing facilitates the cultivation of human gut bacteria.</title>
        <authorList>
            <person name="Afrizal A."/>
        </authorList>
    </citation>
    <scope>NUCLEOTIDE SEQUENCE</scope>
    <source>
        <strain evidence="4">CLA-AA-H215</strain>
    </source>
</reference>
<feature type="transmembrane region" description="Helical" evidence="2">
    <location>
        <begin position="41"/>
        <end position="61"/>
    </location>
</feature>
<organism evidence="4 5">
    <name type="scientific">Hominifimenecus microfluidus</name>
    <dbReference type="NCBI Taxonomy" id="2885348"/>
    <lineage>
        <taxon>Bacteria</taxon>
        <taxon>Bacillati</taxon>
        <taxon>Bacillota</taxon>
        <taxon>Clostridia</taxon>
        <taxon>Lachnospirales</taxon>
        <taxon>Lachnospiraceae</taxon>
        <taxon>Hominifimenecus</taxon>
    </lineage>
</organism>
<proteinExistence type="predicted"/>
<feature type="domain" description="DUF5640" evidence="3">
    <location>
        <begin position="69"/>
        <end position="150"/>
    </location>
</feature>
<keyword evidence="5" id="KW-1185">Reference proteome</keyword>
<evidence type="ECO:0000313" key="5">
    <source>
        <dbReference type="Proteomes" id="UP001198182"/>
    </source>
</evidence>
<keyword evidence="2" id="KW-0472">Membrane</keyword>
<dbReference type="InterPro" id="IPR040984">
    <property type="entry name" value="DUF5640"/>
</dbReference>
<dbReference type="Pfam" id="PF18692">
    <property type="entry name" value="DUF5640"/>
    <property type="match status" value="1"/>
</dbReference>
<evidence type="ECO:0000256" key="2">
    <source>
        <dbReference type="SAM" id="Phobius"/>
    </source>
</evidence>
<evidence type="ECO:0000259" key="3">
    <source>
        <dbReference type="Pfam" id="PF18692"/>
    </source>
</evidence>
<keyword evidence="2" id="KW-0812">Transmembrane</keyword>
<feature type="compositionally biased region" description="Basic residues" evidence="1">
    <location>
        <begin position="27"/>
        <end position="38"/>
    </location>
</feature>
<dbReference type="EMBL" id="JAJEQR010000018">
    <property type="protein sequence ID" value="MCC2230881.1"/>
    <property type="molecule type" value="Genomic_DNA"/>
</dbReference>
<sequence>MQDYQSPRSGEHRQPGRYLSESERMAQRNKKKKKKQKQRRMLFGGAAAVLIVIVVVIVLIVKGCFGRTDALAGTWDFDGTMTYVFDGNGTGVMALPSISYDFTYTIDGNTLVIDYSNESVHDSTYEFTVDGDILTMVGGEGTVGGTYKLTRQE</sequence>
<feature type="compositionally biased region" description="Basic and acidic residues" evidence="1">
    <location>
        <begin position="9"/>
        <end position="26"/>
    </location>
</feature>
<evidence type="ECO:0000256" key="1">
    <source>
        <dbReference type="SAM" id="MobiDB-lite"/>
    </source>
</evidence>
<evidence type="ECO:0000313" key="4">
    <source>
        <dbReference type="EMBL" id="MCC2230881.1"/>
    </source>
</evidence>
<dbReference type="Proteomes" id="UP001198182">
    <property type="component" value="Unassembled WGS sequence"/>
</dbReference>
<accession>A0AAE3EBE2</accession>